<sequence>MNYNHRTQIGAFLTMAALLLTACVPLPADPGIPVSGPAPETPLISIHNPLVVPVGDTPSSSGGPFQDWPAFEVESHRIRVFHPNRWLFVSTQEELSALGSQLGDDELAEAFFEEREGYVGFLTQPGQEDYFAGAGFPYDPDSPPLATNGFHLLAVPSEGRTLETFARLLSDELGASGLAEVVGIEIGPGLRPWGEETATIQYRIDGTQAFGNRIVTVPDANVVGWRVIMLSPDGGTFLTVTYDAWGEYSEWVEGLLREVVRRVQWVDDPSHLPRPGPTVTLEHLMNVRAGPGTDYPILGKAGEGQQFAAISRNAVGGPAGGWWQIEYRGQLGWLHGDYVTAPAAAEDIPHADESGWLTYEDVARGLSLSLPAEWRYFDPARPTAADLALLSVANKVSEAQFDVLGLGEIVSAMSLRRDDAVIGLGLQSGQEESEASNFMLVFSFAASGKSLAGYAQAASEQTYSIEPAVVELVRGMRPSDEEVVSIQYGEYATNNIVRQIWLLSPDGERFVALGFNVHRDQIEELEPVIEEVVQRLQWIEQ</sequence>
<evidence type="ECO:0000259" key="2">
    <source>
        <dbReference type="PROSITE" id="PS51781"/>
    </source>
</evidence>
<evidence type="ECO:0000256" key="1">
    <source>
        <dbReference type="SAM" id="SignalP"/>
    </source>
</evidence>
<dbReference type="EMBL" id="VYDA01000425">
    <property type="protein sequence ID" value="MYH62376.1"/>
    <property type="molecule type" value="Genomic_DNA"/>
</dbReference>
<accession>A0A6B1G4M3</accession>
<dbReference type="AlphaFoldDB" id="A0A6B1G4M3"/>
<proteinExistence type="predicted"/>
<dbReference type="PROSITE" id="PS51257">
    <property type="entry name" value="PROKAR_LIPOPROTEIN"/>
    <property type="match status" value="1"/>
</dbReference>
<organism evidence="3">
    <name type="scientific">Caldilineaceae bacterium SB0675_bin_29</name>
    <dbReference type="NCBI Taxonomy" id="2605266"/>
    <lineage>
        <taxon>Bacteria</taxon>
        <taxon>Bacillati</taxon>
        <taxon>Chloroflexota</taxon>
        <taxon>Caldilineae</taxon>
        <taxon>Caldilineales</taxon>
        <taxon>Caldilineaceae</taxon>
    </lineage>
</organism>
<feature type="domain" description="SH3b" evidence="2">
    <location>
        <begin position="274"/>
        <end position="343"/>
    </location>
</feature>
<dbReference type="PROSITE" id="PS51781">
    <property type="entry name" value="SH3B"/>
    <property type="match status" value="1"/>
</dbReference>
<reference evidence="3" key="1">
    <citation type="submission" date="2019-09" db="EMBL/GenBank/DDBJ databases">
        <title>Characterisation of the sponge microbiome using genome-centric metagenomics.</title>
        <authorList>
            <person name="Engelberts J.P."/>
            <person name="Robbins S.J."/>
            <person name="De Goeij J.M."/>
            <person name="Aranda M."/>
            <person name="Bell S.C."/>
            <person name="Webster N.S."/>
        </authorList>
    </citation>
    <scope>NUCLEOTIDE SEQUENCE</scope>
    <source>
        <strain evidence="3">SB0675_bin_29</strain>
    </source>
</reference>
<protein>
    <submittedName>
        <fullName evidence="3">SH3 domain-containing protein</fullName>
    </submittedName>
</protein>
<keyword evidence="1" id="KW-0732">Signal</keyword>
<comment type="caution">
    <text evidence="3">The sequence shown here is derived from an EMBL/GenBank/DDBJ whole genome shotgun (WGS) entry which is preliminary data.</text>
</comment>
<feature type="signal peptide" evidence="1">
    <location>
        <begin position="1"/>
        <end position="28"/>
    </location>
</feature>
<name>A0A6B1G4M3_9CHLR</name>
<gene>
    <name evidence="3" type="ORF">F4148_11660</name>
</gene>
<feature type="chain" id="PRO_5025573141" evidence="1">
    <location>
        <begin position="29"/>
        <end position="541"/>
    </location>
</feature>
<dbReference type="Pfam" id="PF08239">
    <property type="entry name" value="SH3_3"/>
    <property type="match status" value="1"/>
</dbReference>
<evidence type="ECO:0000313" key="3">
    <source>
        <dbReference type="EMBL" id="MYH62376.1"/>
    </source>
</evidence>
<dbReference type="Gene3D" id="2.30.30.40">
    <property type="entry name" value="SH3 Domains"/>
    <property type="match status" value="1"/>
</dbReference>
<dbReference type="InterPro" id="IPR003646">
    <property type="entry name" value="SH3-like_bac-type"/>
</dbReference>